<name>A0ABN9SFQ4_9DINO</name>
<comment type="caution">
    <text evidence="2">The sequence shown here is derived from an EMBL/GenBank/DDBJ whole genome shotgun (WGS) entry which is preliminary data.</text>
</comment>
<feature type="region of interest" description="Disordered" evidence="1">
    <location>
        <begin position="384"/>
        <end position="411"/>
    </location>
</feature>
<protein>
    <submittedName>
        <fullName evidence="2">Uncharacterized protein</fullName>
    </submittedName>
</protein>
<evidence type="ECO:0000313" key="2">
    <source>
        <dbReference type="EMBL" id="CAK0830813.1"/>
    </source>
</evidence>
<accession>A0ABN9SFQ4</accession>
<reference evidence="2" key="1">
    <citation type="submission" date="2023-10" db="EMBL/GenBank/DDBJ databases">
        <authorList>
            <person name="Chen Y."/>
            <person name="Shah S."/>
            <person name="Dougan E. K."/>
            <person name="Thang M."/>
            <person name="Chan C."/>
        </authorList>
    </citation>
    <scope>NUCLEOTIDE SEQUENCE [LARGE SCALE GENOMIC DNA]</scope>
</reference>
<sequence length="411" mass="45136">MAATLAGAACRQKSFKVNGVEVQTGVLPRLPLTHRELKEVVGLSGKVVVTVTILKADGTFEYHATLQDRVEDFAAFWFKAYDEPGKSVNVSVAQTGQDLQDACARSFKRLLAPALLPLLCAILLPGSGLVPREVEATASYIRHAATSFPAGPRLETPKDQMTKFAVANVKGSTKESDASGFLNNFLMEDTRSYIKTVIFETTASHKQDNVVNALSNTNLPHNVTTKIGLLVANTTLLVDQFSDFHYGSDGRAYSYSVNVWASREKADKTLDVALMVSGASFKKSDFNGVEEIEEPQVVKVWNFHPATWYSSEWTEYVERPLLDEHGKQVVRKTTRPVFNNASAVKPHEIEILRNQLLTWTCFDALKNHAPDHLQALTAPRLVIPPRVAGGHPAREAGDEGPPAGEQREAEP</sequence>
<gene>
    <name evidence="2" type="ORF">PCOR1329_LOCUS29338</name>
</gene>
<keyword evidence="3" id="KW-1185">Reference proteome</keyword>
<evidence type="ECO:0000256" key="1">
    <source>
        <dbReference type="SAM" id="MobiDB-lite"/>
    </source>
</evidence>
<organism evidence="2 3">
    <name type="scientific">Prorocentrum cordatum</name>
    <dbReference type="NCBI Taxonomy" id="2364126"/>
    <lineage>
        <taxon>Eukaryota</taxon>
        <taxon>Sar</taxon>
        <taxon>Alveolata</taxon>
        <taxon>Dinophyceae</taxon>
        <taxon>Prorocentrales</taxon>
        <taxon>Prorocentraceae</taxon>
        <taxon>Prorocentrum</taxon>
    </lineage>
</organism>
<proteinExistence type="predicted"/>
<dbReference type="Proteomes" id="UP001189429">
    <property type="component" value="Unassembled WGS sequence"/>
</dbReference>
<evidence type="ECO:0000313" key="3">
    <source>
        <dbReference type="Proteomes" id="UP001189429"/>
    </source>
</evidence>
<dbReference type="EMBL" id="CAUYUJ010011035">
    <property type="protein sequence ID" value="CAK0830813.1"/>
    <property type="molecule type" value="Genomic_DNA"/>
</dbReference>